<accession>A0A1K1S3C9</accession>
<dbReference type="EMBL" id="FPIZ01000016">
    <property type="protein sequence ID" value="SFW78525.1"/>
    <property type="molecule type" value="Genomic_DNA"/>
</dbReference>
<evidence type="ECO:0000313" key="1">
    <source>
        <dbReference type="EMBL" id="SFW78525.1"/>
    </source>
</evidence>
<protein>
    <submittedName>
        <fullName evidence="1">Uncharacterized protein</fullName>
    </submittedName>
</protein>
<organism evidence="1 2">
    <name type="scientific">Chitinophaga sancti</name>
    <dbReference type="NCBI Taxonomy" id="1004"/>
    <lineage>
        <taxon>Bacteria</taxon>
        <taxon>Pseudomonadati</taxon>
        <taxon>Bacteroidota</taxon>
        <taxon>Chitinophagia</taxon>
        <taxon>Chitinophagales</taxon>
        <taxon>Chitinophagaceae</taxon>
        <taxon>Chitinophaga</taxon>
    </lineage>
</organism>
<evidence type="ECO:0000313" key="2">
    <source>
        <dbReference type="Proteomes" id="UP000183788"/>
    </source>
</evidence>
<gene>
    <name evidence="1" type="ORF">SAMN05661012_04665</name>
</gene>
<dbReference type="Proteomes" id="UP000183788">
    <property type="component" value="Unassembled WGS sequence"/>
</dbReference>
<name>A0A1K1S3C9_9BACT</name>
<dbReference type="AlphaFoldDB" id="A0A1K1S3C9"/>
<proteinExistence type="predicted"/>
<sequence length="87" mass="9662">MKKANFILSVIGFLSIVGAALAFKAQHRFSGAYFCYTTVGHITPNFQIIYTPIPGVRYSTAHAEKTLLCALPVQNIVYELVRVNLDE</sequence>
<reference evidence="1 2" key="1">
    <citation type="submission" date="2016-11" db="EMBL/GenBank/DDBJ databases">
        <authorList>
            <person name="Jaros S."/>
            <person name="Januszkiewicz K."/>
            <person name="Wedrychowicz H."/>
        </authorList>
    </citation>
    <scope>NUCLEOTIDE SEQUENCE [LARGE SCALE GENOMIC DNA]</scope>
    <source>
        <strain evidence="1 2">DSM 784</strain>
    </source>
</reference>